<sequence>MKRQRECSLQDNKYRGTFFKTPNLRNIKHIHGKRLPWKIPQRKCFHQIYIFCFSIPEQCMDEMRKACGASECCRKLFQLDESQAKSNEEQYVSEMEDENSNTEEVTEEGVDEDEKDSGSSPSSDDYPGKKGLYLRSEDVKEKKRKGRVLELYPGKDGIIRLVKLRTEKGNILRPIQRLYPLELKPNYEQVVLETQKVPEVLTEHPELNTESYETAFRASHRMRNKTS</sequence>
<dbReference type="Proteomes" id="UP001054945">
    <property type="component" value="Unassembled WGS sequence"/>
</dbReference>
<evidence type="ECO:0000313" key="4">
    <source>
        <dbReference type="Proteomes" id="UP001054945"/>
    </source>
</evidence>
<feature type="domain" description="DUF5641" evidence="2">
    <location>
        <begin position="142"/>
        <end position="181"/>
    </location>
</feature>
<gene>
    <name evidence="3" type="ORF">CEXT_299971</name>
</gene>
<feature type="compositionally biased region" description="Acidic residues" evidence="1">
    <location>
        <begin position="94"/>
        <end position="115"/>
    </location>
</feature>
<comment type="caution">
    <text evidence="3">The sequence shown here is derived from an EMBL/GenBank/DDBJ whole genome shotgun (WGS) entry which is preliminary data.</text>
</comment>
<dbReference type="EMBL" id="BPLR01006576">
    <property type="protein sequence ID" value="GIY10888.1"/>
    <property type="molecule type" value="Genomic_DNA"/>
</dbReference>
<evidence type="ECO:0000259" key="2">
    <source>
        <dbReference type="Pfam" id="PF18701"/>
    </source>
</evidence>
<organism evidence="3 4">
    <name type="scientific">Caerostris extrusa</name>
    <name type="common">Bark spider</name>
    <name type="synonym">Caerostris bankana</name>
    <dbReference type="NCBI Taxonomy" id="172846"/>
    <lineage>
        <taxon>Eukaryota</taxon>
        <taxon>Metazoa</taxon>
        <taxon>Ecdysozoa</taxon>
        <taxon>Arthropoda</taxon>
        <taxon>Chelicerata</taxon>
        <taxon>Arachnida</taxon>
        <taxon>Araneae</taxon>
        <taxon>Araneomorphae</taxon>
        <taxon>Entelegynae</taxon>
        <taxon>Araneoidea</taxon>
        <taxon>Araneidae</taxon>
        <taxon>Caerostris</taxon>
    </lineage>
</organism>
<protein>
    <recommendedName>
        <fullName evidence="2">DUF5641 domain-containing protein</fullName>
    </recommendedName>
</protein>
<proteinExistence type="predicted"/>
<evidence type="ECO:0000313" key="3">
    <source>
        <dbReference type="EMBL" id="GIY10888.1"/>
    </source>
</evidence>
<name>A0AAV4QMI5_CAEEX</name>
<evidence type="ECO:0000256" key="1">
    <source>
        <dbReference type="SAM" id="MobiDB-lite"/>
    </source>
</evidence>
<keyword evidence="4" id="KW-1185">Reference proteome</keyword>
<dbReference type="AlphaFoldDB" id="A0AAV4QMI5"/>
<dbReference type="InterPro" id="IPR040676">
    <property type="entry name" value="DUF5641"/>
</dbReference>
<feature type="region of interest" description="Disordered" evidence="1">
    <location>
        <begin position="87"/>
        <end position="133"/>
    </location>
</feature>
<reference evidence="3 4" key="1">
    <citation type="submission" date="2021-06" db="EMBL/GenBank/DDBJ databases">
        <title>Caerostris extrusa draft genome.</title>
        <authorList>
            <person name="Kono N."/>
            <person name="Arakawa K."/>
        </authorList>
    </citation>
    <scope>NUCLEOTIDE SEQUENCE [LARGE SCALE GENOMIC DNA]</scope>
</reference>
<accession>A0AAV4QMI5</accession>
<dbReference type="Pfam" id="PF18701">
    <property type="entry name" value="DUF5641"/>
    <property type="match status" value="1"/>
</dbReference>